<dbReference type="Pfam" id="PF11013">
    <property type="entry name" value="DUF2851"/>
    <property type="match status" value="1"/>
</dbReference>
<evidence type="ECO:0000313" key="2">
    <source>
        <dbReference type="EMBL" id="SHI18479.1"/>
    </source>
</evidence>
<evidence type="ECO:0008006" key="5">
    <source>
        <dbReference type="Google" id="ProtNLM"/>
    </source>
</evidence>
<reference evidence="3" key="2">
    <citation type="submission" date="2016-11" db="EMBL/GenBank/DDBJ databases">
        <authorList>
            <person name="Varghese N."/>
            <person name="Submissions S."/>
        </authorList>
    </citation>
    <scope>NUCLEOTIDE SEQUENCE [LARGE SCALE GENOMIC DNA]</scope>
    <source>
        <strain evidence="3">DSM 19859</strain>
    </source>
</reference>
<dbReference type="EMBL" id="FQXT01000004">
    <property type="protein sequence ID" value="SHI18479.1"/>
    <property type="molecule type" value="Genomic_DNA"/>
</dbReference>
<dbReference type="OrthoDB" id="1005072at2"/>
<dbReference type="EMBL" id="QOVN01000003">
    <property type="protein sequence ID" value="RXG29833.1"/>
    <property type="molecule type" value="Genomic_DNA"/>
</dbReference>
<dbReference type="Proteomes" id="UP000184240">
    <property type="component" value="Unassembled WGS sequence"/>
</dbReference>
<reference evidence="1 4" key="3">
    <citation type="submission" date="2018-07" db="EMBL/GenBank/DDBJ databases">
        <title>Leeuwenhoekiella genomics.</title>
        <authorList>
            <person name="Tahon G."/>
            <person name="Willems A."/>
        </authorList>
    </citation>
    <scope>NUCLEOTIDE SEQUENCE [LARGE SCALE GENOMIC DNA]</scope>
    <source>
        <strain evidence="1 4">LMG 24856</strain>
    </source>
</reference>
<dbReference type="RefSeq" id="WP_072983770.1">
    <property type="nucleotide sequence ID" value="NZ_FQXT01000004.1"/>
</dbReference>
<protein>
    <recommendedName>
        <fullName evidence="5">DUF2851 domain-containing protein</fullName>
    </recommendedName>
</protein>
<accession>A0A1M5Z2Q2</accession>
<evidence type="ECO:0000313" key="3">
    <source>
        <dbReference type="Proteomes" id="UP000184240"/>
    </source>
</evidence>
<evidence type="ECO:0000313" key="1">
    <source>
        <dbReference type="EMBL" id="RXG29833.1"/>
    </source>
</evidence>
<proteinExistence type="predicted"/>
<gene>
    <name evidence="1" type="ORF">DSM01_1935</name>
    <name evidence="2" type="ORF">SAMN04487999_2658</name>
</gene>
<evidence type="ECO:0000313" key="4">
    <source>
        <dbReference type="Proteomes" id="UP000290037"/>
    </source>
</evidence>
<dbReference type="STRING" id="573501.SAMN04487999_2658"/>
<reference evidence="2" key="1">
    <citation type="submission" date="2016-11" db="EMBL/GenBank/DDBJ databases">
        <authorList>
            <person name="Jaros S."/>
            <person name="Januszkiewicz K."/>
            <person name="Wedrychowicz H."/>
        </authorList>
    </citation>
    <scope>NUCLEOTIDE SEQUENCE [LARGE SCALE GENOMIC DNA]</scope>
    <source>
        <strain evidence="2">DSM 19859</strain>
    </source>
</reference>
<dbReference type="Proteomes" id="UP000290037">
    <property type="component" value="Unassembled WGS sequence"/>
</dbReference>
<sequence length="428" mass="49598">MKEAFLHYLWQFRKFEGATSTGLPLSDEQRSIQVIHPGSYNELAGPDFFNAQIRIGDQLWAGNVEVHLKSSDWYLHRHERDQAYSNVILHVVWEDDCEVFDAANLPIPTLVLSDKVSPQMLQSYKALLEAKSYRFINCEQNFAEVDTGLFEHWIERLYFDRLERKVSHVLGKLESVTGDWEAVLFMTLARNFGTVINADAFEELAQIIPFSIVRKLGQQPGQLEAALLGQAQMLADDPIEQQPKLWKKDYLYIKHKFELSEGIRYPMQFFKLRPPNFPGIRISQLAQLYEQHQDLFSKCMAAQTRSELQKLLKVSTSTYWETHYTFGKPHKPRIKKLSDAFIDVLIINSIIPLKFAYAQAKGLDVQEQLLDLMRSIPLEKNSVVSTFEKLKTFERDALHSQALLQLKREYCDLNQCLKCEIGNYLISN</sequence>
<name>A0A1M5Z2Q2_9FLAO</name>
<keyword evidence="4" id="KW-1185">Reference proteome</keyword>
<organism evidence="2 3">
    <name type="scientific">Leeuwenhoekiella palythoae</name>
    <dbReference type="NCBI Taxonomy" id="573501"/>
    <lineage>
        <taxon>Bacteria</taxon>
        <taxon>Pseudomonadati</taxon>
        <taxon>Bacteroidota</taxon>
        <taxon>Flavobacteriia</taxon>
        <taxon>Flavobacteriales</taxon>
        <taxon>Flavobacteriaceae</taxon>
        <taxon>Leeuwenhoekiella</taxon>
    </lineage>
</organism>
<dbReference type="InterPro" id="IPR021272">
    <property type="entry name" value="DUF2851"/>
</dbReference>
<dbReference type="AlphaFoldDB" id="A0A1M5Z2Q2"/>